<proteinExistence type="predicted"/>
<accession>A0A6N7ZGH9</accession>
<dbReference type="Proteomes" id="UP000440668">
    <property type="component" value="Unassembled WGS sequence"/>
</dbReference>
<dbReference type="PRINTS" id="PR00469">
    <property type="entry name" value="PNDRDTASEII"/>
</dbReference>
<dbReference type="PANTHER" id="PTHR48105">
    <property type="entry name" value="THIOREDOXIN REDUCTASE 1-RELATED-RELATED"/>
    <property type="match status" value="1"/>
</dbReference>
<evidence type="ECO:0000313" key="6">
    <source>
        <dbReference type="Proteomes" id="UP000440668"/>
    </source>
</evidence>
<protein>
    <submittedName>
        <fullName evidence="5">FAD-binding protein</fullName>
    </submittedName>
</protein>
<comment type="catalytic activity">
    <reaction evidence="3">
        <text>[thioredoxin]-dithiol + NADP(+) = [thioredoxin]-disulfide + NADPH + H(+)</text>
        <dbReference type="Rhea" id="RHEA:20345"/>
        <dbReference type="Rhea" id="RHEA-COMP:10698"/>
        <dbReference type="Rhea" id="RHEA-COMP:10700"/>
        <dbReference type="ChEBI" id="CHEBI:15378"/>
        <dbReference type="ChEBI" id="CHEBI:29950"/>
        <dbReference type="ChEBI" id="CHEBI:50058"/>
        <dbReference type="ChEBI" id="CHEBI:57783"/>
        <dbReference type="ChEBI" id="CHEBI:58349"/>
        <dbReference type="EC" id="1.8.1.9"/>
    </reaction>
</comment>
<dbReference type="EMBL" id="WMKA01000010">
    <property type="protein sequence ID" value="MTG88567.1"/>
    <property type="molecule type" value="Genomic_DNA"/>
</dbReference>
<gene>
    <name evidence="5" type="ORF">GJV82_06360</name>
</gene>
<keyword evidence="2" id="KW-0560">Oxidoreductase</keyword>
<evidence type="ECO:0000259" key="4">
    <source>
        <dbReference type="Pfam" id="PF07992"/>
    </source>
</evidence>
<reference evidence="5 6" key="1">
    <citation type="submission" date="2019-11" db="EMBL/GenBank/DDBJ databases">
        <title>Cellulosimicrobium composti sp. nov. isolated from a compost.</title>
        <authorList>
            <person name="Yang Y."/>
        </authorList>
    </citation>
    <scope>NUCLEOTIDE SEQUENCE [LARGE SCALE GENOMIC DNA]</scope>
    <source>
        <strain evidence="5 6">BIT-GX5</strain>
    </source>
</reference>
<dbReference type="Pfam" id="PF07992">
    <property type="entry name" value="Pyr_redox_2"/>
    <property type="match status" value="1"/>
</dbReference>
<feature type="domain" description="FAD/NAD(P)-binding" evidence="4">
    <location>
        <begin position="14"/>
        <end position="289"/>
    </location>
</feature>
<comment type="caution">
    <text evidence="5">The sequence shown here is derived from an EMBL/GenBank/DDBJ whole genome shotgun (WGS) entry which is preliminary data.</text>
</comment>
<dbReference type="PRINTS" id="PR00368">
    <property type="entry name" value="FADPNR"/>
</dbReference>
<dbReference type="InterPro" id="IPR036188">
    <property type="entry name" value="FAD/NAD-bd_sf"/>
</dbReference>
<dbReference type="RefSeq" id="WP_155098645.1">
    <property type="nucleotide sequence ID" value="NZ_WMKA01000010.1"/>
</dbReference>
<evidence type="ECO:0000256" key="2">
    <source>
        <dbReference type="ARBA" id="ARBA00023002"/>
    </source>
</evidence>
<dbReference type="SUPFAM" id="SSF51905">
    <property type="entry name" value="FAD/NAD(P)-binding domain"/>
    <property type="match status" value="1"/>
</dbReference>
<dbReference type="InterPro" id="IPR050097">
    <property type="entry name" value="Ferredoxin-NADP_redctase_2"/>
</dbReference>
<sequence length="331" mass="33942">MTTTPATPTPDAPYDVAVVGGGPAGLSAAVTLARSLRSVVVLDAGEPRNAPAEGAHNLLGREGVPPRELLATGRAEAVGYGAEVRDARVVHADGDVRSGFSLTLDDGGTVRARRVLLATGLVDELPDVPGVREGWGSSVLHCPFCHGWEVRGQRVAVLATGPAAAHQVLLFRQLTPHVTLFHHTAPELDDATWEQLSALGVRVVEGEVARLDVEGRSVRSVVLADGTSFGVDAVVVGPRFVARGELFEQLGGTLEEHPAGRFVPADPRGATAVPGVWAAGNSSDLMAQVGASAAAGVMAGAGIHGELAQADAAAAVAQRRTPFAAHAEPAV</sequence>
<name>A0A6N7ZGH9_9MICO</name>
<evidence type="ECO:0000256" key="3">
    <source>
        <dbReference type="ARBA" id="ARBA00048132"/>
    </source>
</evidence>
<evidence type="ECO:0000313" key="5">
    <source>
        <dbReference type="EMBL" id="MTG88567.1"/>
    </source>
</evidence>
<dbReference type="GO" id="GO:0004791">
    <property type="term" value="F:thioredoxin-disulfide reductase (NADPH) activity"/>
    <property type="evidence" value="ECO:0007669"/>
    <property type="project" value="UniProtKB-EC"/>
</dbReference>
<keyword evidence="1" id="KW-0285">Flavoprotein</keyword>
<dbReference type="InterPro" id="IPR023753">
    <property type="entry name" value="FAD/NAD-binding_dom"/>
</dbReference>
<organism evidence="5 6">
    <name type="scientific">Cellulosimicrobium composti</name>
    <dbReference type="NCBI Taxonomy" id="2672572"/>
    <lineage>
        <taxon>Bacteria</taxon>
        <taxon>Bacillati</taxon>
        <taxon>Actinomycetota</taxon>
        <taxon>Actinomycetes</taxon>
        <taxon>Micrococcales</taxon>
        <taxon>Promicromonosporaceae</taxon>
        <taxon>Cellulosimicrobium</taxon>
    </lineage>
</organism>
<dbReference type="Gene3D" id="3.50.50.60">
    <property type="entry name" value="FAD/NAD(P)-binding domain"/>
    <property type="match status" value="2"/>
</dbReference>
<dbReference type="AlphaFoldDB" id="A0A6N7ZGH9"/>
<evidence type="ECO:0000256" key="1">
    <source>
        <dbReference type="ARBA" id="ARBA00022630"/>
    </source>
</evidence>